<evidence type="ECO:0000313" key="3">
    <source>
        <dbReference type="Proteomes" id="UP000297910"/>
    </source>
</evidence>
<evidence type="ECO:0000256" key="1">
    <source>
        <dbReference type="SAM" id="MobiDB-lite"/>
    </source>
</evidence>
<keyword evidence="3" id="KW-1185">Reference proteome</keyword>
<dbReference type="EMBL" id="PQXI01000261">
    <property type="protein sequence ID" value="TGO20829.1"/>
    <property type="molecule type" value="Genomic_DNA"/>
</dbReference>
<gene>
    <name evidence="2" type="ORF">BPAE_0262g00060</name>
</gene>
<feature type="compositionally biased region" description="Basic residues" evidence="1">
    <location>
        <begin position="102"/>
        <end position="113"/>
    </location>
</feature>
<dbReference type="AlphaFoldDB" id="A0A4Z1FBU5"/>
<organism evidence="2 3">
    <name type="scientific">Botrytis paeoniae</name>
    <dbReference type="NCBI Taxonomy" id="278948"/>
    <lineage>
        <taxon>Eukaryota</taxon>
        <taxon>Fungi</taxon>
        <taxon>Dikarya</taxon>
        <taxon>Ascomycota</taxon>
        <taxon>Pezizomycotina</taxon>
        <taxon>Leotiomycetes</taxon>
        <taxon>Helotiales</taxon>
        <taxon>Sclerotiniaceae</taxon>
        <taxon>Botrytis</taxon>
    </lineage>
</organism>
<accession>A0A4Z1FBU5</accession>
<protein>
    <submittedName>
        <fullName evidence="2">Uncharacterized protein</fullName>
    </submittedName>
</protein>
<comment type="caution">
    <text evidence="2">The sequence shown here is derived from an EMBL/GenBank/DDBJ whole genome shotgun (WGS) entry which is preliminary data.</text>
</comment>
<sequence>MPPKSETPLTDNEKCFAAVFSQLLSDVSKVPKLNNAKLAEDLGLPTPDAARVRWARISAKIRDGKFRDLKIGSAGNAQKRSKEVAGIEDGVEGMNDVASPTKKQKARTPRKKAGGAGGKAEKEIKEENFMNEGEGSGFDVFEDSDLV</sequence>
<feature type="region of interest" description="Disordered" evidence="1">
    <location>
        <begin position="77"/>
        <end position="147"/>
    </location>
</feature>
<evidence type="ECO:0000313" key="2">
    <source>
        <dbReference type="EMBL" id="TGO20829.1"/>
    </source>
</evidence>
<feature type="compositionally biased region" description="Basic and acidic residues" evidence="1">
    <location>
        <begin position="119"/>
        <end position="128"/>
    </location>
</feature>
<proteinExistence type="predicted"/>
<reference evidence="2 3" key="1">
    <citation type="submission" date="2017-12" db="EMBL/GenBank/DDBJ databases">
        <title>Comparative genomics of Botrytis spp.</title>
        <authorList>
            <person name="Valero-Jimenez C.A."/>
            <person name="Tapia P."/>
            <person name="Veloso J."/>
            <person name="Silva-Moreno E."/>
            <person name="Staats M."/>
            <person name="Valdes J.H."/>
            <person name="Van Kan J.A.L."/>
        </authorList>
    </citation>
    <scope>NUCLEOTIDE SEQUENCE [LARGE SCALE GENOMIC DNA]</scope>
    <source>
        <strain evidence="2 3">Bp0003</strain>
    </source>
</reference>
<name>A0A4Z1FBU5_9HELO</name>
<dbReference type="Proteomes" id="UP000297910">
    <property type="component" value="Unassembled WGS sequence"/>
</dbReference>